<dbReference type="Proteomes" id="UP000309133">
    <property type="component" value="Unassembled WGS sequence"/>
</dbReference>
<proteinExistence type="predicted"/>
<comment type="caution">
    <text evidence="2">The sequence shown here is derived from an EMBL/GenBank/DDBJ whole genome shotgun (WGS) entry which is preliminary data.</text>
</comment>
<sequence length="309" mass="33819">MSTDALQSTSASGEVGTVPCMTPLQRHIEAHGSLIATHELHALGFARSSIARAIADHEVIRIRQGWYANPWLGIAAQQAARVGGQLACSSAAVELGLWVPGTQRNIHVCVEPNAAQLRTGTSYRTRLSSLPDEPVVVHWSGRDLKGSRVVVSAEACIRQVMSCHSAEFALVVAESALNRRRISLDDWTHIAASAPARLRAIMATASHRSDSGTESLFVYRMSQLGIPVRQQVRVDGVGYIDCLIGERLVIELDSIAHHSDPTNDRRRDARLSALGYRVLRFMYHQVMDNWPEVENAVLAAISRGDHLQA</sequence>
<dbReference type="EMBL" id="SSSM01000005">
    <property type="protein sequence ID" value="THG29792.1"/>
    <property type="molecule type" value="Genomic_DNA"/>
</dbReference>
<dbReference type="Gene3D" id="3.40.960.10">
    <property type="entry name" value="VSR Endonuclease"/>
    <property type="match status" value="1"/>
</dbReference>
<accession>A0A4S4FIX0</accession>
<gene>
    <name evidence="2" type="ORF">E6C64_14100</name>
</gene>
<name>A0A4S4FIX0_9MICO</name>
<feature type="domain" description="DUF559" evidence="1">
    <location>
        <begin position="243"/>
        <end position="301"/>
    </location>
</feature>
<protein>
    <submittedName>
        <fullName evidence="2">DUF559 domain-containing protein</fullName>
    </submittedName>
</protein>
<evidence type="ECO:0000313" key="2">
    <source>
        <dbReference type="EMBL" id="THG29792.1"/>
    </source>
</evidence>
<evidence type="ECO:0000259" key="1">
    <source>
        <dbReference type="Pfam" id="PF04480"/>
    </source>
</evidence>
<dbReference type="OrthoDB" id="2594539at2"/>
<dbReference type="AlphaFoldDB" id="A0A4S4FIX0"/>
<dbReference type="InterPro" id="IPR007569">
    <property type="entry name" value="DUF559"/>
</dbReference>
<evidence type="ECO:0000313" key="3">
    <source>
        <dbReference type="Proteomes" id="UP000309133"/>
    </source>
</evidence>
<dbReference type="SUPFAM" id="SSF52980">
    <property type="entry name" value="Restriction endonuclease-like"/>
    <property type="match status" value="1"/>
</dbReference>
<keyword evidence="3" id="KW-1185">Reference proteome</keyword>
<dbReference type="InterPro" id="IPR011335">
    <property type="entry name" value="Restrct_endonuc-II-like"/>
</dbReference>
<dbReference type="Pfam" id="PF04480">
    <property type="entry name" value="DUF559"/>
    <property type="match status" value="1"/>
</dbReference>
<reference evidence="2 3" key="1">
    <citation type="submission" date="2019-04" db="EMBL/GenBank/DDBJ databases">
        <authorList>
            <person name="Jiang L."/>
        </authorList>
    </citation>
    <scope>NUCLEOTIDE SEQUENCE [LARGE SCALE GENOMIC DNA]</scope>
    <source>
        <strain evidence="2 3">YIM 131853</strain>
    </source>
</reference>
<dbReference type="RefSeq" id="WP_136428120.1">
    <property type="nucleotide sequence ID" value="NZ_SSSM01000005.1"/>
</dbReference>
<organism evidence="2 3">
    <name type="scientific">Naasia lichenicola</name>
    <dbReference type="NCBI Taxonomy" id="2565933"/>
    <lineage>
        <taxon>Bacteria</taxon>
        <taxon>Bacillati</taxon>
        <taxon>Actinomycetota</taxon>
        <taxon>Actinomycetes</taxon>
        <taxon>Micrococcales</taxon>
        <taxon>Microbacteriaceae</taxon>
        <taxon>Naasia</taxon>
    </lineage>
</organism>